<dbReference type="InterPro" id="IPR039778">
    <property type="entry name" value="PDCD4"/>
</dbReference>
<dbReference type="Proteomes" id="UP001154282">
    <property type="component" value="Unassembled WGS sequence"/>
</dbReference>
<evidence type="ECO:0000256" key="5">
    <source>
        <dbReference type="ARBA" id="ARBA00022845"/>
    </source>
</evidence>
<dbReference type="EMBL" id="CAMGYJ010000010">
    <property type="protein sequence ID" value="CAI0547461.1"/>
    <property type="molecule type" value="Genomic_DNA"/>
</dbReference>
<keyword evidence="6" id="KW-0539">Nucleus</keyword>
<name>A0AAV0QRC7_9ROSI</name>
<evidence type="ECO:0000313" key="9">
    <source>
        <dbReference type="Proteomes" id="UP001154282"/>
    </source>
</evidence>
<dbReference type="FunFam" id="1.25.40.180:FF:000009">
    <property type="entry name" value="programmed cell death protein 4"/>
    <property type="match status" value="2"/>
</dbReference>
<evidence type="ECO:0000256" key="6">
    <source>
        <dbReference type="ARBA" id="ARBA00023242"/>
    </source>
</evidence>
<keyword evidence="9" id="KW-1185">Reference proteome</keyword>
<evidence type="ECO:0000256" key="3">
    <source>
        <dbReference type="ARBA" id="ARBA00022490"/>
    </source>
</evidence>
<comment type="similarity">
    <text evidence="2">Belongs to the PDCD4 family.</text>
</comment>
<feature type="domain" description="MI" evidence="7">
    <location>
        <begin position="215"/>
        <end position="336"/>
    </location>
</feature>
<dbReference type="GO" id="GO:0005737">
    <property type="term" value="C:cytoplasm"/>
    <property type="evidence" value="ECO:0007669"/>
    <property type="project" value="UniProtKB-SubCell"/>
</dbReference>
<protein>
    <recommendedName>
        <fullName evidence="7">MI domain-containing protein</fullName>
    </recommendedName>
</protein>
<dbReference type="GO" id="GO:0045892">
    <property type="term" value="P:negative regulation of DNA-templated transcription"/>
    <property type="evidence" value="ECO:0007669"/>
    <property type="project" value="InterPro"/>
</dbReference>
<dbReference type="PANTHER" id="PTHR12626">
    <property type="entry name" value="PROGRAMMED CELL DEATH 4"/>
    <property type="match status" value="1"/>
</dbReference>
<sequence length="625" mass="69354">MGTDGAGGKGTWGKLLDTEGDIHIDRNDPNYDSGEEPYKLVEATLSDPLDDYKKAVASIVEEYFSTGDVEVAASDLRELGASQYHPYFIKRLISMAMDRHDKEKEMASVLLSSLYADVITPAQIRDGFVILLESTDDLAVDILDAVDVLALFVARAVVDEILPPAFLPRAKKTIPEASKGFQVLLTAEKSYLSAPHHAELVERRWGGSTRTTVEEVKKKIANLLREYVESGYAVEACRSIRELGVTFFHHEVVKRALVLAMEMQTAEPLISKLLKEASEEGLISPSQMTKGFARLAESLDDLALDIPSAKPLFHSILSKATSEGWLDASFSNTSGEDGQPRAEDAKLKRYKEEVVTVIHEYFNSDDIPELIRSLVDLGLPEYNPIFLKRLITLAMDRKNREKEMASVLLSALHIEIFSTEDIVDGFVMLLESAEDTALDILDASNELALFLARAVIDDVLAPLNLEEIGGQLPPNCSGTETVKMARSLITARHAGERLLRCWGGGTGWAVEDAKDKIMKLLEEYESSGGVGEACQCIRDLGMPFFNHEVVKKALIMAMEKKNDKMLDLLQECFNEGLITINQMTKGFTRIKEGLDDLALDIPNAEEKYAFYVEYAQKKGWLQASF</sequence>
<comment type="subcellular location">
    <subcellularLocation>
        <location evidence="1">Cytoplasm</location>
    </subcellularLocation>
</comment>
<accession>A0AAV0QRC7</accession>
<feature type="domain" description="MI" evidence="7">
    <location>
        <begin position="512"/>
        <end position="625"/>
    </location>
</feature>
<gene>
    <name evidence="8" type="ORF">LITE_LOCUS44374</name>
</gene>
<dbReference type="GO" id="GO:0006417">
    <property type="term" value="P:regulation of translation"/>
    <property type="evidence" value="ECO:0007669"/>
    <property type="project" value="UniProtKB-KW"/>
</dbReference>
<dbReference type="AlphaFoldDB" id="A0AAV0QRC7"/>
<evidence type="ECO:0000313" key="8">
    <source>
        <dbReference type="EMBL" id="CAI0547461.1"/>
    </source>
</evidence>
<dbReference type="Pfam" id="PF02847">
    <property type="entry name" value="MA3"/>
    <property type="match status" value="4"/>
</dbReference>
<proteinExistence type="inferred from homology"/>
<reference evidence="8" key="1">
    <citation type="submission" date="2022-08" db="EMBL/GenBank/DDBJ databases">
        <authorList>
            <person name="Gutierrez-Valencia J."/>
        </authorList>
    </citation>
    <scope>NUCLEOTIDE SEQUENCE</scope>
</reference>
<dbReference type="SUPFAM" id="SSF48371">
    <property type="entry name" value="ARM repeat"/>
    <property type="match status" value="4"/>
</dbReference>
<dbReference type="PROSITE" id="PS51366">
    <property type="entry name" value="MI"/>
    <property type="match status" value="4"/>
</dbReference>
<evidence type="ECO:0000256" key="4">
    <source>
        <dbReference type="ARBA" id="ARBA00022737"/>
    </source>
</evidence>
<evidence type="ECO:0000256" key="1">
    <source>
        <dbReference type="ARBA" id="ARBA00004496"/>
    </source>
</evidence>
<dbReference type="Gene3D" id="1.25.40.180">
    <property type="match status" value="4"/>
</dbReference>
<dbReference type="PANTHER" id="PTHR12626:SF0">
    <property type="entry name" value="PROGRAMMED CELL DEATH PROTEIN 4"/>
    <property type="match status" value="1"/>
</dbReference>
<comment type="caution">
    <text evidence="8">The sequence shown here is derived from an EMBL/GenBank/DDBJ whole genome shotgun (WGS) entry which is preliminary data.</text>
</comment>
<feature type="domain" description="MI" evidence="7">
    <location>
        <begin position="51"/>
        <end position="172"/>
    </location>
</feature>
<organism evidence="8 9">
    <name type="scientific">Linum tenue</name>
    <dbReference type="NCBI Taxonomy" id="586396"/>
    <lineage>
        <taxon>Eukaryota</taxon>
        <taxon>Viridiplantae</taxon>
        <taxon>Streptophyta</taxon>
        <taxon>Embryophyta</taxon>
        <taxon>Tracheophyta</taxon>
        <taxon>Spermatophyta</taxon>
        <taxon>Magnoliopsida</taxon>
        <taxon>eudicotyledons</taxon>
        <taxon>Gunneridae</taxon>
        <taxon>Pentapetalae</taxon>
        <taxon>rosids</taxon>
        <taxon>fabids</taxon>
        <taxon>Malpighiales</taxon>
        <taxon>Linaceae</taxon>
        <taxon>Linum</taxon>
    </lineage>
</organism>
<evidence type="ECO:0000256" key="2">
    <source>
        <dbReference type="ARBA" id="ARBA00005497"/>
    </source>
</evidence>
<dbReference type="SMART" id="SM00544">
    <property type="entry name" value="MA3"/>
    <property type="match status" value="4"/>
</dbReference>
<dbReference type="InterPro" id="IPR016024">
    <property type="entry name" value="ARM-type_fold"/>
</dbReference>
<evidence type="ECO:0000259" key="7">
    <source>
        <dbReference type="PROSITE" id="PS51366"/>
    </source>
</evidence>
<keyword evidence="4" id="KW-0677">Repeat</keyword>
<keyword evidence="5" id="KW-0810">Translation regulation</keyword>
<feature type="domain" description="MI" evidence="7">
    <location>
        <begin position="349"/>
        <end position="470"/>
    </location>
</feature>
<dbReference type="InterPro" id="IPR003891">
    <property type="entry name" value="Initiation_fac_eIF4g_MI"/>
</dbReference>
<keyword evidence="3" id="KW-0963">Cytoplasm</keyword>